<dbReference type="RefSeq" id="XP_032801663.1">
    <property type="nucleotide sequence ID" value="XM_032945772.1"/>
</dbReference>
<evidence type="ECO:0000313" key="12">
    <source>
        <dbReference type="RefSeq" id="XP_032801663.1"/>
    </source>
</evidence>
<protein>
    <submittedName>
        <fullName evidence="12">Growth factor receptor-bound protein 14-like isoform X1</fullName>
    </submittedName>
</protein>
<keyword evidence="11" id="KW-1185">Reference proteome</keyword>
<dbReference type="GO" id="GO:0005737">
    <property type="term" value="C:cytoplasm"/>
    <property type="evidence" value="ECO:0007669"/>
    <property type="project" value="UniProtKB-SubCell"/>
</dbReference>
<reference evidence="12" key="1">
    <citation type="submission" date="2025-08" db="UniProtKB">
        <authorList>
            <consortium name="RefSeq"/>
        </authorList>
    </citation>
    <scope>IDENTIFICATION</scope>
    <source>
        <tissue evidence="12">Sperm</tissue>
    </source>
</reference>
<dbReference type="Gene3D" id="3.10.20.90">
    <property type="entry name" value="Phosphatidylinositol 3-kinase Catalytic Subunit, Chain A, domain 1"/>
    <property type="match status" value="1"/>
</dbReference>
<feature type="region of interest" description="Disordered" evidence="7">
    <location>
        <begin position="127"/>
        <end position="232"/>
    </location>
</feature>
<evidence type="ECO:0000256" key="6">
    <source>
        <dbReference type="PROSITE-ProRule" id="PRU00191"/>
    </source>
</evidence>
<dbReference type="PROSITE" id="PS50001">
    <property type="entry name" value="SH2"/>
    <property type="match status" value="1"/>
</dbReference>
<name>A0AAJ7SNC5_PETMA</name>
<dbReference type="SMART" id="SM00252">
    <property type="entry name" value="SH2"/>
    <property type="match status" value="1"/>
</dbReference>
<feature type="domain" description="PH" evidence="9">
    <location>
        <begin position="371"/>
        <end position="479"/>
    </location>
</feature>
<evidence type="ECO:0000259" key="9">
    <source>
        <dbReference type="PROSITE" id="PS50003"/>
    </source>
</evidence>
<evidence type="ECO:0000259" key="10">
    <source>
        <dbReference type="PROSITE" id="PS50200"/>
    </source>
</evidence>
<dbReference type="InterPro" id="IPR000159">
    <property type="entry name" value="RA_dom"/>
</dbReference>
<comment type="similarity">
    <text evidence="2">Belongs to the GRB7/10/14 family.</text>
</comment>
<dbReference type="PANTHER" id="PTHR11243">
    <property type="entry name" value="GROWTH FACTOR RECEPTOR-BOUND PROTEIN"/>
    <property type="match status" value="1"/>
</dbReference>
<accession>A0AAJ7SNC5</accession>
<dbReference type="PROSITE" id="PS50003">
    <property type="entry name" value="PH_DOMAIN"/>
    <property type="match status" value="1"/>
</dbReference>
<dbReference type="SMART" id="SM00233">
    <property type="entry name" value="PH"/>
    <property type="match status" value="1"/>
</dbReference>
<dbReference type="GO" id="GO:0008286">
    <property type="term" value="P:insulin receptor signaling pathway"/>
    <property type="evidence" value="ECO:0007669"/>
    <property type="project" value="TreeGrafter"/>
</dbReference>
<dbReference type="SUPFAM" id="SSF50729">
    <property type="entry name" value="PH domain-like"/>
    <property type="match status" value="1"/>
</dbReference>
<dbReference type="InterPro" id="IPR039665">
    <property type="entry name" value="PH_APBB1IP"/>
</dbReference>
<dbReference type="InterPro" id="IPR035037">
    <property type="entry name" value="Grb10_SH2"/>
</dbReference>
<evidence type="ECO:0000256" key="7">
    <source>
        <dbReference type="SAM" id="MobiDB-lite"/>
    </source>
</evidence>
<organism evidence="11 12">
    <name type="scientific">Petromyzon marinus</name>
    <name type="common">Sea lamprey</name>
    <dbReference type="NCBI Taxonomy" id="7757"/>
    <lineage>
        <taxon>Eukaryota</taxon>
        <taxon>Metazoa</taxon>
        <taxon>Chordata</taxon>
        <taxon>Craniata</taxon>
        <taxon>Vertebrata</taxon>
        <taxon>Cyclostomata</taxon>
        <taxon>Hyperoartia</taxon>
        <taxon>Petromyzontiformes</taxon>
        <taxon>Petromyzontidae</taxon>
        <taxon>Petromyzon</taxon>
    </lineage>
</organism>
<evidence type="ECO:0000259" key="8">
    <source>
        <dbReference type="PROSITE" id="PS50001"/>
    </source>
</evidence>
<dbReference type="Pfam" id="PF08947">
    <property type="entry name" value="BPS"/>
    <property type="match status" value="1"/>
</dbReference>
<dbReference type="InterPro" id="IPR000980">
    <property type="entry name" value="SH2"/>
</dbReference>
<evidence type="ECO:0000256" key="3">
    <source>
        <dbReference type="ARBA" id="ARBA00022490"/>
    </source>
</evidence>
<dbReference type="GO" id="GO:0046627">
    <property type="term" value="P:negative regulation of insulin receptor signaling pathway"/>
    <property type="evidence" value="ECO:0007669"/>
    <property type="project" value="TreeGrafter"/>
</dbReference>
<dbReference type="SMART" id="SM00314">
    <property type="entry name" value="RA"/>
    <property type="match status" value="1"/>
</dbReference>
<keyword evidence="4" id="KW-0597">Phosphoprotein</keyword>
<comment type="subcellular location">
    <subcellularLocation>
        <location evidence="1">Cytoplasm</location>
    </subcellularLocation>
</comment>
<dbReference type="InterPro" id="IPR036860">
    <property type="entry name" value="SH2_dom_sf"/>
</dbReference>
<evidence type="ECO:0000313" key="11">
    <source>
        <dbReference type="Proteomes" id="UP001318040"/>
    </source>
</evidence>
<dbReference type="SUPFAM" id="SSF55550">
    <property type="entry name" value="SH2 domain"/>
    <property type="match status" value="1"/>
</dbReference>
<dbReference type="KEGG" id="pmrn:116938549"/>
<dbReference type="Pfam" id="PF21989">
    <property type="entry name" value="RA_2"/>
    <property type="match status" value="1"/>
</dbReference>
<evidence type="ECO:0000256" key="2">
    <source>
        <dbReference type="ARBA" id="ARBA00006708"/>
    </source>
</evidence>
<gene>
    <name evidence="12" type="primary">LOC116938549</name>
</gene>
<dbReference type="Gene3D" id="2.30.29.30">
    <property type="entry name" value="Pleckstrin-homology domain (PH domain)/Phosphotyrosine-binding domain (PTB)"/>
    <property type="match status" value="1"/>
</dbReference>
<dbReference type="PRINTS" id="PR00401">
    <property type="entry name" value="SH2DOMAIN"/>
</dbReference>
<dbReference type="InterPro" id="IPR001849">
    <property type="entry name" value="PH_domain"/>
</dbReference>
<evidence type="ECO:0000256" key="5">
    <source>
        <dbReference type="ARBA" id="ARBA00022999"/>
    </source>
</evidence>
<dbReference type="InterPro" id="IPR011993">
    <property type="entry name" value="PH-like_dom_sf"/>
</dbReference>
<feature type="region of interest" description="Disordered" evidence="7">
    <location>
        <begin position="75"/>
        <end position="105"/>
    </location>
</feature>
<dbReference type="FunFam" id="3.30.505.10:FF:000015">
    <property type="entry name" value="Growth factor receptor-bound protein 10 isoform X1"/>
    <property type="match status" value="1"/>
</dbReference>
<evidence type="ECO:0000256" key="4">
    <source>
        <dbReference type="ARBA" id="ARBA00022553"/>
    </source>
</evidence>
<dbReference type="Gene3D" id="3.30.505.10">
    <property type="entry name" value="SH2 domain"/>
    <property type="match status" value="1"/>
</dbReference>
<dbReference type="Pfam" id="PF00017">
    <property type="entry name" value="SH2"/>
    <property type="match status" value="1"/>
</dbReference>
<dbReference type="InterPro" id="IPR029071">
    <property type="entry name" value="Ubiquitin-like_domsf"/>
</dbReference>
<dbReference type="PROSITE" id="PS50200">
    <property type="entry name" value="RA"/>
    <property type="match status" value="1"/>
</dbReference>
<dbReference type="CDD" id="cd01259">
    <property type="entry name" value="PH_APBB1IP"/>
    <property type="match status" value="1"/>
</dbReference>
<sequence>MGPAMLFLHLHGTPRRPLWPRWRAACCLCHLGLGTRVVRCEARSRVPGACKHNAAVCALLEDDDVDLENLVNDMNTAESTGSTSSSPADSVPLLQPCAGPDGRETLAHALPPIAAAAAAATAASSAVTASRPGMSRVAPQPGDARELGDTSSLLHQGVRRSQPVHIRAVRTPLDRRANEEEELQAASWPNIPNPFPELTSPAGSPVLTGTSLPPRQPGAKPQVAWSPGSWNPNGGLGTSPLLDVKVVKLFSEDGTSRSLEIPAGTSARDVCQSLILKNNCVDDNSWALIEHLPHLSLERTLEDHELVAQVQSTWGIDCDNKLFFRKNYAKYEFFKNPLQFFPEHMVSMPYESNGSIPHSQLIQNFMNSSSCPEIQGYLHVKEPGRKSWKKLYFFLRRSGLYFSTKGTSREPRHLQCYAELSDSGVYTVLSGRKMYGAPTDFGFCIKSNRASSAKELKLFCAEEEASRTCWMTAMRLFKHSVQLFQNYRLLQQRRNHLGQLNVTPMRNISENTLVAMDFSGRKGRIIENPAEAQTVAVEEGQAWRRRGCQRLGVVGSPSPCQPSAMSIAIHKTQPWFHGRIPREEAHRIISQQGLVDGLFLLRDSQSNPRTFVLSLCHHQKIKHFQILLFEEDSKMFFSLDDGNTKFSDLIQLVEFYQLNRGILPCKLKHHCSHVVL</sequence>
<evidence type="ECO:0000256" key="1">
    <source>
        <dbReference type="ARBA" id="ARBA00004496"/>
    </source>
</evidence>
<feature type="domain" description="Ras-associating" evidence="10">
    <location>
        <begin position="243"/>
        <end position="329"/>
    </location>
</feature>
<feature type="domain" description="SH2" evidence="8">
    <location>
        <begin position="575"/>
        <end position="671"/>
    </location>
</feature>
<dbReference type="AlphaFoldDB" id="A0AAJ7SNC5"/>
<dbReference type="Proteomes" id="UP001318040">
    <property type="component" value="Chromosome 4"/>
</dbReference>
<proteinExistence type="inferred from homology"/>
<feature type="compositionally biased region" description="Low complexity" evidence="7">
    <location>
        <begin position="75"/>
        <end position="86"/>
    </location>
</feature>
<keyword evidence="3" id="KW-0963">Cytoplasm</keyword>
<dbReference type="InterPro" id="IPR015042">
    <property type="entry name" value="BPS-dom"/>
</dbReference>
<dbReference type="FunFam" id="2.30.29.30:FF:000062">
    <property type="entry name" value="growth factor receptor-bound protein 10 isoform X1"/>
    <property type="match status" value="1"/>
</dbReference>
<keyword evidence="5 6" id="KW-0727">SH2 domain</keyword>
<dbReference type="CDD" id="cd10415">
    <property type="entry name" value="SH2_Grb10"/>
    <property type="match status" value="1"/>
</dbReference>
<dbReference type="SUPFAM" id="SSF54236">
    <property type="entry name" value="Ubiquitin-like"/>
    <property type="match status" value="1"/>
</dbReference>
<dbReference type="Pfam" id="PF00169">
    <property type="entry name" value="PH"/>
    <property type="match status" value="1"/>
</dbReference>
<dbReference type="InterPro" id="IPR039664">
    <property type="entry name" value="GRB/APBB1IP"/>
</dbReference>
<dbReference type="PANTHER" id="PTHR11243:SF38">
    <property type="entry name" value="GROWTH FACTOR RECEPTOR-BOUND PROTEIN 14-LIKE ISOFORM X1"/>
    <property type="match status" value="1"/>
</dbReference>